<dbReference type="SUPFAM" id="SSF100950">
    <property type="entry name" value="NagB/RpiA/CoA transferase-like"/>
    <property type="match status" value="1"/>
</dbReference>
<accession>L8GQT6</accession>
<dbReference type="GO" id="GO:0005829">
    <property type="term" value="C:cytosol"/>
    <property type="evidence" value="ECO:0007669"/>
    <property type="project" value="UniProtKB-SubCell"/>
</dbReference>
<evidence type="ECO:0000256" key="7">
    <source>
        <dbReference type="ARBA" id="ARBA00044228"/>
    </source>
</evidence>
<evidence type="ECO:0000256" key="3">
    <source>
        <dbReference type="ARBA" id="ARBA00022490"/>
    </source>
</evidence>
<dbReference type="InterPro" id="IPR000649">
    <property type="entry name" value="IF-2B-related"/>
</dbReference>
<dbReference type="InterPro" id="IPR042529">
    <property type="entry name" value="IF_2B-like_C"/>
</dbReference>
<evidence type="ECO:0000256" key="8">
    <source>
        <dbReference type="ARBA" id="ARBA00046432"/>
    </source>
</evidence>
<sequence length="369" mass="40593">MSDDDFLGDLGTSKVRPGELSALAQSDMITTHTHQGFDTKFKCIIDSLRRRELAGSYRVAIATAEVMKVVVSSSRWTSAQTVIERVKEIGKLLISAAPLELTIGNVVRRVLSIIREEYLACQYQENQEEGSEEIARVLDPHSSPALYKMLGHDRDEVYTEPYDIKAVVQTSVGELIDEINNLYRNISDQTVAEFLIAAARKRKFDVIVAQSAPSYTGNETAASLSRAGIETTIIPDSAIFAMMARTNKVILGTHAVLANGGLIAFTGSHAVALAAKHHAVPVVVCMGLYKLCPLYPTAEQDSFNCYNPPGSIMPFEETTDIDQLHVESPAYDYVPPELVSLFVTNVGGHSPSYIYRLLAEYYHPADYVL</sequence>
<evidence type="ECO:0000313" key="11">
    <source>
        <dbReference type="Proteomes" id="UP000011083"/>
    </source>
</evidence>
<dbReference type="InterPro" id="IPR037171">
    <property type="entry name" value="NagB/RpiA_transferase-like"/>
</dbReference>
<dbReference type="OMA" id="SHSCAVA"/>
<evidence type="ECO:0000256" key="9">
    <source>
        <dbReference type="RuleBase" id="RU003814"/>
    </source>
</evidence>
<dbReference type="GeneID" id="14915063"/>
<keyword evidence="11" id="KW-1185">Reference proteome</keyword>
<dbReference type="KEGG" id="acan:ACA1_192680"/>
<comment type="similarity">
    <text evidence="2 9">Belongs to the eIF-2B alpha/beta/delta subunits family.</text>
</comment>
<keyword evidence="3" id="KW-0963">Cytoplasm</keyword>
<evidence type="ECO:0000313" key="10">
    <source>
        <dbReference type="EMBL" id="ELR14496.1"/>
    </source>
</evidence>
<evidence type="ECO:0000256" key="1">
    <source>
        <dbReference type="ARBA" id="ARBA00004514"/>
    </source>
</evidence>
<dbReference type="Proteomes" id="UP000011083">
    <property type="component" value="Unassembled WGS sequence"/>
</dbReference>
<reference evidence="10 11" key="1">
    <citation type="journal article" date="2013" name="Genome Biol.">
        <title>Genome of Acanthamoeba castellanii highlights extensive lateral gene transfer and early evolution of tyrosine kinase signaling.</title>
        <authorList>
            <person name="Clarke M."/>
            <person name="Lohan A.J."/>
            <person name="Liu B."/>
            <person name="Lagkouvardos I."/>
            <person name="Roy S."/>
            <person name="Zafar N."/>
            <person name="Bertelli C."/>
            <person name="Schilde C."/>
            <person name="Kianianmomeni A."/>
            <person name="Burglin T.R."/>
            <person name="Frech C."/>
            <person name="Turcotte B."/>
            <person name="Kopec K.O."/>
            <person name="Synnott J.M."/>
            <person name="Choo C."/>
            <person name="Paponov I."/>
            <person name="Finkler A."/>
            <person name="Soon Heng Tan C."/>
            <person name="Hutchins A.P."/>
            <person name="Weinmeier T."/>
            <person name="Rattei T."/>
            <person name="Chu J.S."/>
            <person name="Gimenez G."/>
            <person name="Irimia M."/>
            <person name="Rigden D.J."/>
            <person name="Fitzpatrick D.A."/>
            <person name="Lorenzo-Morales J."/>
            <person name="Bateman A."/>
            <person name="Chiu C.H."/>
            <person name="Tang P."/>
            <person name="Hegemann P."/>
            <person name="Fromm H."/>
            <person name="Raoult D."/>
            <person name="Greub G."/>
            <person name="Miranda-Saavedra D."/>
            <person name="Chen N."/>
            <person name="Nash P."/>
            <person name="Ginger M.L."/>
            <person name="Horn M."/>
            <person name="Schaap P."/>
            <person name="Caler L."/>
            <person name="Loftus B."/>
        </authorList>
    </citation>
    <scope>NUCLEOTIDE SEQUENCE [LARGE SCALE GENOMIC DNA]</scope>
    <source>
        <strain evidence="10 11">Neff</strain>
    </source>
</reference>
<proteinExistence type="inferred from homology"/>
<dbReference type="AlphaFoldDB" id="L8GQT6"/>
<keyword evidence="5" id="KW-0648">Protein biosynthesis</keyword>
<name>L8GQT6_ACACF</name>
<dbReference type="GO" id="GO:0003743">
    <property type="term" value="F:translation initiation factor activity"/>
    <property type="evidence" value="ECO:0007669"/>
    <property type="project" value="UniProtKB-KW"/>
</dbReference>
<evidence type="ECO:0000256" key="5">
    <source>
        <dbReference type="ARBA" id="ARBA00022917"/>
    </source>
</evidence>
<dbReference type="OrthoDB" id="269919at2759"/>
<evidence type="ECO:0000256" key="6">
    <source>
        <dbReference type="ARBA" id="ARBA00044122"/>
    </source>
</evidence>
<dbReference type="PANTHER" id="PTHR45859">
    <property type="entry name" value="TRANSLATION INITIATION FACTOR EIF-2B SUBUNIT BETA"/>
    <property type="match status" value="1"/>
</dbReference>
<dbReference type="EMBL" id="KB008052">
    <property type="protein sequence ID" value="ELR14496.1"/>
    <property type="molecule type" value="Genomic_DNA"/>
</dbReference>
<dbReference type="InterPro" id="IPR051855">
    <property type="entry name" value="eIF2B_beta_subunit"/>
</dbReference>
<dbReference type="Pfam" id="PF01008">
    <property type="entry name" value="IF-2B"/>
    <property type="match status" value="1"/>
</dbReference>
<dbReference type="GO" id="GO:0005851">
    <property type="term" value="C:eukaryotic translation initiation factor 2B complex"/>
    <property type="evidence" value="ECO:0007669"/>
    <property type="project" value="TreeGrafter"/>
</dbReference>
<dbReference type="PANTHER" id="PTHR45859:SF1">
    <property type="entry name" value="TRANSLATION INITIATION FACTOR EIF-2B SUBUNIT BETA"/>
    <property type="match status" value="1"/>
</dbReference>
<gene>
    <name evidence="10" type="ORF">ACA1_192680</name>
</gene>
<dbReference type="VEuPathDB" id="AmoebaDB:ACA1_192680"/>
<protein>
    <recommendedName>
        <fullName evidence="6">Translation initiation factor eIF2B subunit beta</fullName>
    </recommendedName>
    <alternativeName>
        <fullName evidence="7">eIF2B GDP-GTP exchange factor subunit beta</fullName>
    </alternativeName>
</protein>
<evidence type="ECO:0000256" key="4">
    <source>
        <dbReference type="ARBA" id="ARBA00022540"/>
    </source>
</evidence>
<dbReference type="Gene3D" id="3.40.50.10470">
    <property type="entry name" value="Translation initiation factor eif-2b, domain 2"/>
    <property type="match status" value="1"/>
</dbReference>
<keyword evidence="4 10" id="KW-0396">Initiation factor</keyword>
<evidence type="ECO:0000256" key="2">
    <source>
        <dbReference type="ARBA" id="ARBA00007251"/>
    </source>
</evidence>
<dbReference type="RefSeq" id="XP_004336509.1">
    <property type="nucleotide sequence ID" value="XM_004336461.1"/>
</dbReference>
<dbReference type="STRING" id="1257118.L8GQT6"/>
<comment type="subcellular location">
    <subcellularLocation>
        <location evidence="1">Cytoplasm</location>
        <location evidence="1">Cytosol</location>
    </subcellularLocation>
</comment>
<dbReference type="GO" id="GO:0005085">
    <property type="term" value="F:guanyl-nucleotide exchange factor activity"/>
    <property type="evidence" value="ECO:0007669"/>
    <property type="project" value="TreeGrafter"/>
</dbReference>
<organism evidence="10 11">
    <name type="scientific">Acanthamoeba castellanii (strain ATCC 30010 / Neff)</name>
    <dbReference type="NCBI Taxonomy" id="1257118"/>
    <lineage>
        <taxon>Eukaryota</taxon>
        <taxon>Amoebozoa</taxon>
        <taxon>Discosea</taxon>
        <taxon>Longamoebia</taxon>
        <taxon>Centramoebida</taxon>
        <taxon>Acanthamoebidae</taxon>
        <taxon>Acanthamoeba</taxon>
    </lineage>
</organism>
<comment type="subunit">
    <text evidence="8">Component of the translation initiation factor 2B (eIF2B) complex which is a heterodecamer of two sets of five different subunits: alpha, beta, gamma, delta and epsilon. Subunits alpha, beta and delta comprise a regulatory subcomplex and subunits epsilon and gamma comprise a catalytic subcomplex. Within the complex, the hexameric regulatory complex resides at the center, with the two heterodimeric catalytic subcomplexes bound on opposite sides.</text>
</comment>